<sequence>MAIFASMEKRKAQGQGPVVLGAKRQCYPYRLSFHMSKLERLWRGIWNNDNDGAWNFHPDPTDFGFGAMIRHDETYEYLLGIVRTRYVLDERTPIFLSYQFPSWILGLLGRRSVPISVTTTADIPVMMSVREWFTESVARFHYNRRDNFVVGRKRFVVDRSQKAYTRREYEKLVEGERMTCSRAILEELFNEEEMMVLHRVDLEMYMSDRIIMIEDEDDTMAEAHVSAEETPLATQGGVGHDHTQPIVGEECTLPLTQIAEAPQAPPAVPLDLIHVVRRRSMETPMAFWQGFYGDDLVLPDGVAPDREGENEEVEDDPCVPLGPVNGALAVTSLADNDISSRGPSRGGGVLTVAEIGESSKSALAGNTVPQTTEPVVAPVAPGLTIGCVSAAEPIPTVVPDLDQHSSSAGSGDDGGF</sequence>
<dbReference type="Proteomes" id="UP000886595">
    <property type="component" value="Unassembled WGS sequence"/>
</dbReference>
<dbReference type="EMBL" id="JAAMPC010000013">
    <property type="protein sequence ID" value="KAG2270828.1"/>
    <property type="molecule type" value="Genomic_DNA"/>
</dbReference>
<accession>A0A8X7QNB2</accession>
<protein>
    <submittedName>
        <fullName evidence="1">Uncharacterized protein</fullName>
    </submittedName>
</protein>
<organism evidence="1 2">
    <name type="scientific">Brassica carinata</name>
    <name type="common">Ethiopian mustard</name>
    <name type="synonym">Abyssinian cabbage</name>
    <dbReference type="NCBI Taxonomy" id="52824"/>
    <lineage>
        <taxon>Eukaryota</taxon>
        <taxon>Viridiplantae</taxon>
        <taxon>Streptophyta</taxon>
        <taxon>Embryophyta</taxon>
        <taxon>Tracheophyta</taxon>
        <taxon>Spermatophyta</taxon>
        <taxon>Magnoliopsida</taxon>
        <taxon>eudicotyledons</taxon>
        <taxon>Gunneridae</taxon>
        <taxon>Pentapetalae</taxon>
        <taxon>rosids</taxon>
        <taxon>malvids</taxon>
        <taxon>Brassicales</taxon>
        <taxon>Brassicaceae</taxon>
        <taxon>Brassiceae</taxon>
        <taxon>Brassica</taxon>
    </lineage>
</organism>
<name>A0A8X7QNB2_BRACI</name>
<reference evidence="1 2" key="1">
    <citation type="submission" date="2020-02" db="EMBL/GenBank/DDBJ databases">
        <authorList>
            <person name="Ma Q."/>
            <person name="Huang Y."/>
            <person name="Song X."/>
            <person name="Pei D."/>
        </authorList>
    </citation>
    <scope>NUCLEOTIDE SEQUENCE [LARGE SCALE GENOMIC DNA]</scope>
    <source>
        <strain evidence="1">Sxm20200214</strain>
        <tissue evidence="1">Leaf</tissue>
    </source>
</reference>
<keyword evidence="2" id="KW-1185">Reference proteome</keyword>
<comment type="caution">
    <text evidence="1">The sequence shown here is derived from an EMBL/GenBank/DDBJ whole genome shotgun (WGS) entry which is preliminary data.</text>
</comment>
<dbReference type="AlphaFoldDB" id="A0A8X7QNB2"/>
<evidence type="ECO:0000313" key="1">
    <source>
        <dbReference type="EMBL" id="KAG2270828.1"/>
    </source>
</evidence>
<proteinExistence type="predicted"/>
<evidence type="ECO:0000313" key="2">
    <source>
        <dbReference type="Proteomes" id="UP000886595"/>
    </source>
</evidence>
<gene>
    <name evidence="1" type="ORF">Bca52824_065383</name>
</gene>